<organism evidence="1 2">
    <name type="scientific">Eretmocerus hayati</name>
    <dbReference type="NCBI Taxonomy" id="131215"/>
    <lineage>
        <taxon>Eukaryota</taxon>
        <taxon>Metazoa</taxon>
        <taxon>Ecdysozoa</taxon>
        <taxon>Arthropoda</taxon>
        <taxon>Hexapoda</taxon>
        <taxon>Insecta</taxon>
        <taxon>Pterygota</taxon>
        <taxon>Neoptera</taxon>
        <taxon>Endopterygota</taxon>
        <taxon>Hymenoptera</taxon>
        <taxon>Apocrita</taxon>
        <taxon>Proctotrupomorpha</taxon>
        <taxon>Chalcidoidea</taxon>
        <taxon>Aphelinidae</taxon>
        <taxon>Aphelininae</taxon>
        <taxon>Eretmocerus</taxon>
    </lineage>
</organism>
<name>A0ACC2NGT8_9HYME</name>
<dbReference type="EMBL" id="CM056743">
    <property type="protein sequence ID" value="KAJ8670403.1"/>
    <property type="molecule type" value="Genomic_DNA"/>
</dbReference>
<evidence type="ECO:0000313" key="2">
    <source>
        <dbReference type="Proteomes" id="UP001239111"/>
    </source>
</evidence>
<reference evidence="1" key="1">
    <citation type="submission" date="2023-04" db="EMBL/GenBank/DDBJ databases">
        <title>A chromosome-level genome assembly of the parasitoid wasp Eretmocerus hayati.</title>
        <authorList>
            <person name="Zhong Y."/>
            <person name="Liu S."/>
            <person name="Liu Y."/>
        </authorList>
    </citation>
    <scope>NUCLEOTIDE SEQUENCE</scope>
    <source>
        <strain evidence="1">ZJU_SS_LIU_2023</strain>
    </source>
</reference>
<accession>A0ACC2NGT8</accession>
<comment type="caution">
    <text evidence="1">The sequence shown here is derived from an EMBL/GenBank/DDBJ whole genome shotgun (WGS) entry which is preliminary data.</text>
</comment>
<gene>
    <name evidence="1" type="ORF">QAD02_001662</name>
</gene>
<protein>
    <submittedName>
        <fullName evidence="1">Uncharacterized protein</fullName>
    </submittedName>
</protein>
<sequence>MYELYPISFQHLVFSSSGSLDRSRSLNSGELVDTRGGMLTTCKPVERGSVILRRLRFARNLGRLWKRADRLFLTPIVDVVSKTIGASRDVQDSSVLTLRENFAAIGRDVELLVEK</sequence>
<proteinExistence type="predicted"/>
<evidence type="ECO:0000313" key="1">
    <source>
        <dbReference type="EMBL" id="KAJ8670403.1"/>
    </source>
</evidence>
<keyword evidence="2" id="KW-1185">Reference proteome</keyword>
<dbReference type="Proteomes" id="UP001239111">
    <property type="component" value="Chromosome 3"/>
</dbReference>